<dbReference type="Pfam" id="PF00133">
    <property type="entry name" value="tRNA-synt_1"/>
    <property type="match status" value="1"/>
</dbReference>
<keyword evidence="6 16" id="KW-0067">ATP-binding</keyword>
<reference evidence="21" key="2">
    <citation type="submission" date="2025-09" db="UniProtKB">
        <authorList>
            <consortium name="Ensembl"/>
        </authorList>
    </citation>
    <scope>IDENTIFICATION</scope>
</reference>
<dbReference type="CDD" id="cd07962">
    <property type="entry name" value="Anticodon_Ia_Val"/>
    <property type="match status" value="1"/>
</dbReference>
<dbReference type="GO" id="GO:0006438">
    <property type="term" value="P:valyl-tRNA aminoacylation"/>
    <property type="evidence" value="ECO:0007669"/>
    <property type="project" value="InterPro"/>
</dbReference>
<dbReference type="SUPFAM" id="SSF50677">
    <property type="entry name" value="ValRS/IleRS/LeuRS editing domain"/>
    <property type="match status" value="1"/>
</dbReference>
<evidence type="ECO:0000256" key="2">
    <source>
        <dbReference type="ARBA" id="ARBA00005594"/>
    </source>
</evidence>
<dbReference type="Gene3D" id="3.90.740.10">
    <property type="entry name" value="Valyl/Leucyl/Isoleucyl-tRNA synthetase, editing domain"/>
    <property type="match status" value="2"/>
</dbReference>
<evidence type="ECO:0000256" key="14">
    <source>
        <dbReference type="ARBA" id="ARBA00043854"/>
    </source>
</evidence>
<proteinExistence type="inferred from homology"/>
<evidence type="ECO:0000256" key="12">
    <source>
        <dbReference type="ARBA" id="ARBA00029936"/>
    </source>
</evidence>
<keyword evidence="10 16" id="KW-0030">Aminoacyl-tRNA synthetase</keyword>
<reference evidence="21" key="1">
    <citation type="submission" date="2025-08" db="UniProtKB">
        <authorList>
            <consortium name="Ensembl"/>
        </authorList>
    </citation>
    <scope>IDENTIFICATION</scope>
</reference>
<feature type="domain" description="Methionyl/Valyl/Leucyl/Isoleucyl-tRNA synthetase anticodon-binding" evidence="20">
    <location>
        <begin position="799"/>
        <end position="946"/>
    </location>
</feature>
<evidence type="ECO:0000256" key="3">
    <source>
        <dbReference type="ARBA" id="ARBA00013169"/>
    </source>
</evidence>
<evidence type="ECO:0000256" key="16">
    <source>
        <dbReference type="RuleBase" id="RU363035"/>
    </source>
</evidence>
<dbReference type="EC" id="6.1.1.9" evidence="3"/>
<evidence type="ECO:0000256" key="13">
    <source>
        <dbReference type="ARBA" id="ARBA00040837"/>
    </source>
</evidence>
<dbReference type="InterPro" id="IPR001412">
    <property type="entry name" value="aa-tRNA-synth_I_CS"/>
</dbReference>
<dbReference type="GO" id="GO:0005524">
    <property type="term" value="F:ATP binding"/>
    <property type="evidence" value="ECO:0007669"/>
    <property type="project" value="UniProtKB-KW"/>
</dbReference>
<comment type="subcellular location">
    <subcellularLocation>
        <location evidence="1">Mitochondrion</location>
    </subcellularLocation>
</comment>
<evidence type="ECO:0000313" key="21">
    <source>
        <dbReference type="Ensembl" id="ENSCSRP00000000380.1"/>
    </source>
</evidence>
<dbReference type="InterPro" id="IPR002303">
    <property type="entry name" value="Valyl-tRNA_ligase"/>
</dbReference>
<comment type="catalytic activity">
    <reaction evidence="15">
        <text>tRNA(Val) + L-valine + ATP = L-valyl-tRNA(Val) + AMP + diphosphate</text>
        <dbReference type="Rhea" id="RHEA:10704"/>
        <dbReference type="Rhea" id="RHEA-COMP:9672"/>
        <dbReference type="Rhea" id="RHEA-COMP:9708"/>
        <dbReference type="ChEBI" id="CHEBI:30616"/>
        <dbReference type="ChEBI" id="CHEBI:33019"/>
        <dbReference type="ChEBI" id="CHEBI:57762"/>
        <dbReference type="ChEBI" id="CHEBI:78442"/>
        <dbReference type="ChEBI" id="CHEBI:78537"/>
        <dbReference type="ChEBI" id="CHEBI:456215"/>
        <dbReference type="EC" id="6.1.1.9"/>
    </reaction>
</comment>
<dbReference type="SUPFAM" id="SSF52374">
    <property type="entry name" value="Nucleotidylyl transferase"/>
    <property type="match status" value="1"/>
</dbReference>
<name>A0A8C3RJW1_CHESE</name>
<dbReference type="Ensembl" id="ENSCSRT00000000392.1">
    <property type="protein sequence ID" value="ENSCSRP00000000380.1"/>
    <property type="gene ID" value="ENSCSRG00000000339.1"/>
</dbReference>
<evidence type="ECO:0000256" key="9">
    <source>
        <dbReference type="ARBA" id="ARBA00023128"/>
    </source>
</evidence>
<keyword evidence="7 16" id="KW-0648">Protein biosynthesis</keyword>
<protein>
    <recommendedName>
        <fullName evidence="11">Valine--tRNA ligase</fullName>
        <ecNumber evidence="3">6.1.1.9</ecNumber>
    </recommendedName>
    <alternativeName>
        <fullName evidence="13">Valine--tRNA ligase, mitochondrial</fullName>
    </alternativeName>
    <alternativeName>
        <fullName evidence="12">Valyl-tRNA synthetase</fullName>
    </alternativeName>
</protein>
<feature type="domain" description="Aminoacyl-tRNA synthetase class Ia" evidence="19">
    <location>
        <begin position="126"/>
        <end position="754"/>
    </location>
</feature>
<sequence>MAPNWIGSGTGRTLSSLRQLLLQAGPRHVPCGRRTSSQASKSDPEGLGRKMTQLKNKAEKQRRQRERLESIEARVAQTQAVPQGQAKAWAPKDIVLYDIPTAAGQKKDTSVPLPAAYSPRYVEAAWYRWWEKEGFFKPEYQSRQPHRKPETFSLCIPPPNVTGSLHLGHALTVAIEDSLVRWRRMQGCQVLWVPGSDHAGIATQAVVERKLWKERGALRQDLTRGEFLAEVWKWKEEKGDEIFRQLKALGASLDWDRVCFTMDAGFSAAVAEAFVRLHEDGLVYRERRLVNWSCALRSAISDVEVETRQLRGRTVLPVPGCPAPVPFGLMFTFAYKVDGQEGEDEELPVATTRPETMLGDVAVAVHPDDPRFTHLHGKRLRHPFTGRLLAVITDPLVERDLGTGAVKVTPAHSHADYELGKQHGLPLVSVIGEDGAMTAECGDWLQGLNRFVAREKVVSALKERGLYRGMKDHAMALPLCSRSGDVVENLLKSQWFLRCEGMAQRALEAVESGRLKLTPKFHEKTWRTWLSNISDWCISRQLWWGHQIPAYQVSVSGSCDLGKDGSDALWVVGRTEAEACRKASGILKKPEEEVELMRDADVLDTWFSSALFPFAALGWPRKVGDLQEFYPNSLLETGSDLLFFWVARMVMLGEQLTGELPFSQVFLHALVRDAHGRKMSKSLGNVVDPLDVIHGASLQDLQGRLRDGNLEPREAAIAVEGQRRDFPQGIPECGTDALRFALCSHRVQGDDINLDVATVLSSRHFCNKVWNAVRFTLGALGEGFAPRTPEEVCPSSPMDRWILSRLYHTAADCGQRLREYELHLVTSTIHHFWLHNFCDVYLESVKPVLQSRDQSRILQTRQTLLSCADLGLRLLSPFMPYLTEELWQRLPKPDADSAPSICVAGYPGAGQLAHWCRPADEDDFLLAQEVVRAARALRVTYRLTRARPPVYLLCSEPAAHRVYEEYREPLHTLSLAGSLELLPSSKGAEPPVGWVRGRVNDHTEIYMDLQGLVDPEAELPRLVSRKKKLERQILELTARTQASGYQENVSPRARAECQQKISSLRTELVQLNQALESFGRMAAGLGKPPSAADE</sequence>
<dbReference type="InterPro" id="IPR014729">
    <property type="entry name" value="Rossmann-like_a/b/a_fold"/>
</dbReference>
<feature type="region of interest" description="Disordered" evidence="18">
    <location>
        <begin position="26"/>
        <end position="67"/>
    </location>
</feature>
<dbReference type="AlphaFoldDB" id="A0A8C3RJW1"/>
<dbReference type="Pfam" id="PF08264">
    <property type="entry name" value="Anticodon_1"/>
    <property type="match status" value="1"/>
</dbReference>
<dbReference type="GO" id="GO:0004832">
    <property type="term" value="F:valine-tRNA ligase activity"/>
    <property type="evidence" value="ECO:0007669"/>
    <property type="project" value="UniProtKB-EC"/>
</dbReference>
<evidence type="ECO:0000256" key="8">
    <source>
        <dbReference type="ARBA" id="ARBA00022946"/>
    </source>
</evidence>
<dbReference type="InterPro" id="IPR037118">
    <property type="entry name" value="Val-tRNA_synth_C_sf"/>
</dbReference>
<evidence type="ECO:0000259" key="19">
    <source>
        <dbReference type="Pfam" id="PF00133"/>
    </source>
</evidence>
<evidence type="ECO:0000256" key="11">
    <source>
        <dbReference type="ARBA" id="ARBA00024407"/>
    </source>
</evidence>
<evidence type="ECO:0000256" key="15">
    <source>
        <dbReference type="ARBA" id="ARBA00047552"/>
    </source>
</evidence>
<keyword evidence="9" id="KW-0496">Mitochondrion</keyword>
<accession>A0A8C3RJW1</accession>
<evidence type="ECO:0000259" key="20">
    <source>
        <dbReference type="Pfam" id="PF08264"/>
    </source>
</evidence>
<dbReference type="InterPro" id="IPR009008">
    <property type="entry name" value="Val/Leu/Ile-tRNA-synth_edit"/>
</dbReference>
<dbReference type="NCBIfam" id="NF004349">
    <property type="entry name" value="PRK05729.1"/>
    <property type="match status" value="1"/>
</dbReference>
<feature type="compositionally biased region" description="Basic and acidic residues" evidence="18">
    <location>
        <begin position="56"/>
        <end position="67"/>
    </location>
</feature>
<keyword evidence="4 16" id="KW-0436">Ligase</keyword>
<dbReference type="PANTHER" id="PTHR11946:SF71">
    <property type="entry name" value="VALINE--TRNA LIGASE, MITOCHONDRIAL"/>
    <property type="match status" value="1"/>
</dbReference>
<dbReference type="PRINTS" id="PR00986">
    <property type="entry name" value="TRNASYNTHVAL"/>
</dbReference>
<evidence type="ECO:0000256" key="18">
    <source>
        <dbReference type="SAM" id="MobiDB-lite"/>
    </source>
</evidence>
<dbReference type="HAMAP" id="MF_02004">
    <property type="entry name" value="Val_tRNA_synth_type1"/>
    <property type="match status" value="1"/>
</dbReference>
<evidence type="ECO:0000256" key="4">
    <source>
        <dbReference type="ARBA" id="ARBA00022598"/>
    </source>
</evidence>
<keyword evidence="17" id="KW-0175">Coiled coil</keyword>
<dbReference type="NCBIfam" id="TIGR00422">
    <property type="entry name" value="valS"/>
    <property type="match status" value="1"/>
</dbReference>
<evidence type="ECO:0000256" key="1">
    <source>
        <dbReference type="ARBA" id="ARBA00004173"/>
    </source>
</evidence>
<dbReference type="GO" id="GO:0005829">
    <property type="term" value="C:cytosol"/>
    <property type="evidence" value="ECO:0007669"/>
    <property type="project" value="TreeGrafter"/>
</dbReference>
<evidence type="ECO:0000256" key="7">
    <source>
        <dbReference type="ARBA" id="ARBA00022917"/>
    </source>
</evidence>
<dbReference type="GO" id="GO:0002161">
    <property type="term" value="F:aminoacyl-tRNA deacylase activity"/>
    <property type="evidence" value="ECO:0007669"/>
    <property type="project" value="InterPro"/>
</dbReference>
<evidence type="ECO:0000256" key="6">
    <source>
        <dbReference type="ARBA" id="ARBA00022840"/>
    </source>
</evidence>
<dbReference type="Gene3D" id="3.40.50.620">
    <property type="entry name" value="HUPs"/>
    <property type="match status" value="2"/>
</dbReference>
<dbReference type="SUPFAM" id="SSF47323">
    <property type="entry name" value="Anticodon-binding domain of a subclass of class I aminoacyl-tRNA synthetases"/>
    <property type="match status" value="1"/>
</dbReference>
<dbReference type="FunFam" id="1.10.730.10:FF:000019">
    <property type="entry name" value="Valine--tRNA ligase, mitochondrial"/>
    <property type="match status" value="1"/>
</dbReference>
<dbReference type="Gene3D" id="1.10.730.10">
    <property type="entry name" value="Isoleucyl-tRNA Synthetase, Domain 1"/>
    <property type="match status" value="1"/>
</dbReference>
<dbReference type="Proteomes" id="UP000694403">
    <property type="component" value="Unplaced"/>
</dbReference>
<dbReference type="InterPro" id="IPR013155">
    <property type="entry name" value="M/V/L/I-tRNA-synth_anticd-bd"/>
</dbReference>
<evidence type="ECO:0000256" key="10">
    <source>
        <dbReference type="ARBA" id="ARBA00023146"/>
    </source>
</evidence>
<organism evidence="21 22">
    <name type="scientific">Chelydra serpentina</name>
    <name type="common">Snapping turtle</name>
    <name type="synonym">Testudo serpentina</name>
    <dbReference type="NCBI Taxonomy" id="8475"/>
    <lineage>
        <taxon>Eukaryota</taxon>
        <taxon>Metazoa</taxon>
        <taxon>Chordata</taxon>
        <taxon>Craniata</taxon>
        <taxon>Vertebrata</taxon>
        <taxon>Euteleostomi</taxon>
        <taxon>Archelosauria</taxon>
        <taxon>Testudinata</taxon>
        <taxon>Testudines</taxon>
        <taxon>Cryptodira</taxon>
        <taxon>Durocryptodira</taxon>
        <taxon>Americhelydia</taxon>
        <taxon>Chelydroidea</taxon>
        <taxon>Chelydridae</taxon>
        <taxon>Chelydra</taxon>
    </lineage>
</organism>
<dbReference type="InterPro" id="IPR009080">
    <property type="entry name" value="tRNAsynth_Ia_anticodon-bd"/>
</dbReference>
<dbReference type="Gene3D" id="1.10.287.380">
    <property type="entry name" value="Valyl-tRNA synthetase, C-terminal domain"/>
    <property type="match status" value="1"/>
</dbReference>
<comment type="function">
    <text evidence="14">Catalyzes the attachment of valine to tRNA(Val) in a two-step reaction: valine is first activated by ATP to form Val-AMP and then transferred to the acceptor end of tRNA(Val).</text>
</comment>
<keyword evidence="5 16" id="KW-0547">Nucleotide-binding</keyword>
<evidence type="ECO:0000256" key="17">
    <source>
        <dbReference type="SAM" id="Coils"/>
    </source>
</evidence>
<dbReference type="InterPro" id="IPR033705">
    <property type="entry name" value="Anticodon_Ia_Val"/>
</dbReference>
<dbReference type="InterPro" id="IPR002300">
    <property type="entry name" value="aa-tRNA-synth_Ia"/>
</dbReference>
<keyword evidence="8" id="KW-0809">Transit peptide</keyword>
<dbReference type="FunFam" id="3.90.740.10:FF:000005">
    <property type="entry name" value="Valine--tRNA ligase, mitochondrial"/>
    <property type="match status" value="1"/>
</dbReference>
<evidence type="ECO:0000256" key="5">
    <source>
        <dbReference type="ARBA" id="ARBA00022741"/>
    </source>
</evidence>
<dbReference type="PANTHER" id="PTHR11946">
    <property type="entry name" value="VALYL-TRNA SYNTHETASES"/>
    <property type="match status" value="1"/>
</dbReference>
<dbReference type="FunFam" id="3.40.50.620:FF:000020">
    <property type="entry name" value="Valine--tRNA ligase, mitochondrial"/>
    <property type="match status" value="1"/>
</dbReference>
<keyword evidence="22" id="KW-1185">Reference proteome</keyword>
<comment type="similarity">
    <text evidence="2 16">Belongs to the class-I aminoacyl-tRNA synthetase family.</text>
</comment>
<dbReference type="CDD" id="cd00817">
    <property type="entry name" value="ValRS_core"/>
    <property type="match status" value="1"/>
</dbReference>
<dbReference type="PROSITE" id="PS00178">
    <property type="entry name" value="AA_TRNA_LIGASE_I"/>
    <property type="match status" value="1"/>
</dbReference>
<evidence type="ECO:0000313" key="22">
    <source>
        <dbReference type="Proteomes" id="UP000694403"/>
    </source>
</evidence>
<dbReference type="GO" id="GO:0005739">
    <property type="term" value="C:mitochondrion"/>
    <property type="evidence" value="ECO:0007669"/>
    <property type="project" value="UniProtKB-SubCell"/>
</dbReference>
<dbReference type="FunFam" id="3.40.50.620:FF:000120">
    <property type="entry name" value="Valine--tRNA ligase, mitochondrial"/>
    <property type="match status" value="1"/>
</dbReference>
<feature type="coiled-coil region" evidence="17">
    <location>
        <begin position="1019"/>
        <end position="1074"/>
    </location>
</feature>